<organism evidence="1 2">
    <name type="scientific">Flavonifractor plautii</name>
    <name type="common">Fusobacterium plautii</name>
    <dbReference type="NCBI Taxonomy" id="292800"/>
    <lineage>
        <taxon>Bacteria</taxon>
        <taxon>Bacillati</taxon>
        <taxon>Bacillota</taxon>
        <taxon>Clostridia</taxon>
        <taxon>Eubacteriales</taxon>
        <taxon>Oscillospiraceae</taxon>
        <taxon>Flavonifractor</taxon>
    </lineage>
</organism>
<accession>A0A6I2R094</accession>
<dbReference type="AlphaFoldDB" id="A0A6I2R094"/>
<dbReference type="RefSeq" id="WP_172697679.1">
    <property type="nucleotide sequence ID" value="NZ_WKPR01000009.1"/>
</dbReference>
<sequence length="250" mass="27990">MEIKKFGSLIIRSKPVLPGRMYYRYKDHPTITLGASTPGNEIEWLEHDGLLIATRNILTGVSWDDLNRNKLILGKRVEIDGKRYWVRTMKNGPNHTPDDEWGHFLDACPDEHLLWDISCGYSWCINAVDPLKPDMKDLRGGSAARGRSQYSNNSSLVSFGWRPVLEPISPIPPDIDTLIGVDVVVKSQGSTIHGKLESVSAYDLTLRNAKIKSFGGNFKEFALNLPDGSVIADLSRIDFVLPLEKTAKEE</sequence>
<proteinExistence type="predicted"/>
<name>A0A6I2R094_FLAPL</name>
<comment type="caution">
    <text evidence="1">The sequence shown here is derived from an EMBL/GenBank/DDBJ whole genome shotgun (WGS) entry which is preliminary data.</text>
</comment>
<protein>
    <submittedName>
        <fullName evidence="1">Uncharacterized protein</fullName>
    </submittedName>
</protein>
<evidence type="ECO:0000313" key="2">
    <source>
        <dbReference type="Proteomes" id="UP000434475"/>
    </source>
</evidence>
<dbReference type="EMBL" id="WKPR01000009">
    <property type="protein sequence ID" value="MSB19984.1"/>
    <property type="molecule type" value="Genomic_DNA"/>
</dbReference>
<gene>
    <name evidence="1" type="ORF">GKE97_10700</name>
</gene>
<reference evidence="1 2" key="1">
    <citation type="journal article" date="2019" name="Nat. Med.">
        <title>A library of human gut bacterial isolates paired with longitudinal multiomics data enables mechanistic microbiome research.</title>
        <authorList>
            <person name="Poyet M."/>
            <person name="Groussin M."/>
            <person name="Gibbons S.M."/>
            <person name="Avila-Pacheco J."/>
            <person name="Jiang X."/>
            <person name="Kearney S.M."/>
            <person name="Perrotta A.R."/>
            <person name="Berdy B."/>
            <person name="Zhao S."/>
            <person name="Lieberman T.D."/>
            <person name="Swanson P.K."/>
            <person name="Smith M."/>
            <person name="Roesemann S."/>
            <person name="Alexander J.E."/>
            <person name="Rich S.A."/>
            <person name="Livny J."/>
            <person name="Vlamakis H."/>
            <person name="Clish C."/>
            <person name="Bullock K."/>
            <person name="Deik A."/>
            <person name="Scott J."/>
            <person name="Pierce K.A."/>
            <person name="Xavier R.J."/>
            <person name="Alm E.J."/>
        </authorList>
    </citation>
    <scope>NUCLEOTIDE SEQUENCE [LARGE SCALE GENOMIC DNA]</scope>
    <source>
        <strain evidence="1 2">BIOML-A2</strain>
    </source>
</reference>
<evidence type="ECO:0000313" key="1">
    <source>
        <dbReference type="EMBL" id="MSB19984.1"/>
    </source>
</evidence>
<dbReference type="Proteomes" id="UP000434475">
    <property type="component" value="Unassembled WGS sequence"/>
</dbReference>